<feature type="region of interest" description="Disordered" evidence="1">
    <location>
        <begin position="209"/>
        <end position="228"/>
    </location>
</feature>
<accession>A0A814WJN7</accession>
<dbReference type="AlphaFoldDB" id="A0A814WJN7"/>
<dbReference type="EMBL" id="CAJOBC010008658">
    <property type="protein sequence ID" value="CAF3967598.1"/>
    <property type="molecule type" value="Genomic_DNA"/>
</dbReference>
<evidence type="ECO:0000313" key="3">
    <source>
        <dbReference type="EMBL" id="CAF1203227.1"/>
    </source>
</evidence>
<comment type="caution">
    <text evidence="3">The sequence shown here is derived from an EMBL/GenBank/DDBJ whole genome shotgun (WGS) entry which is preliminary data.</text>
</comment>
<proteinExistence type="predicted"/>
<dbReference type="Proteomes" id="UP000663829">
    <property type="component" value="Unassembled WGS sequence"/>
</dbReference>
<keyword evidence="2" id="KW-0812">Transmembrane</keyword>
<evidence type="ECO:0000256" key="2">
    <source>
        <dbReference type="SAM" id="Phobius"/>
    </source>
</evidence>
<dbReference type="EMBL" id="CAJNOQ010008657">
    <property type="protein sequence ID" value="CAF1203227.1"/>
    <property type="molecule type" value="Genomic_DNA"/>
</dbReference>
<reference evidence="3" key="1">
    <citation type="submission" date="2021-02" db="EMBL/GenBank/DDBJ databases">
        <authorList>
            <person name="Nowell W R."/>
        </authorList>
    </citation>
    <scope>NUCLEOTIDE SEQUENCE</scope>
</reference>
<gene>
    <name evidence="3" type="ORF">GPM918_LOCUS23831</name>
    <name evidence="4" type="ORF">SRO942_LOCUS23830</name>
</gene>
<keyword evidence="2" id="KW-1133">Transmembrane helix</keyword>
<evidence type="ECO:0000313" key="5">
    <source>
        <dbReference type="Proteomes" id="UP000663829"/>
    </source>
</evidence>
<sequence>MYTPQVPIAAVPAQRSRNGLWPLLAICCLALVGFLVAATIVLALIPVYLPRKGANTDLQSQRPVVIVYSTPATANSVFTGTFPSSNNAAVARQLEKQLGLANGTLTIDSISSVGTSSRRKRFLLSKRQNHFSNRLRMGCHQNYDRGCTASCRNKQQQHFEQVVTTIIQISIVLVLPNGLIITFELTFISVQFSGGISIGPFGGAPGTDVPVIGSSEGAGGATNAPIGSVQTNVQPATTALSNTAIASNPAQT</sequence>
<keyword evidence="2" id="KW-0472">Membrane</keyword>
<feature type="non-terminal residue" evidence="3">
    <location>
        <position position="1"/>
    </location>
</feature>
<name>A0A814WJN7_9BILA</name>
<evidence type="ECO:0000256" key="1">
    <source>
        <dbReference type="SAM" id="MobiDB-lite"/>
    </source>
</evidence>
<organism evidence="3 5">
    <name type="scientific">Didymodactylos carnosus</name>
    <dbReference type="NCBI Taxonomy" id="1234261"/>
    <lineage>
        <taxon>Eukaryota</taxon>
        <taxon>Metazoa</taxon>
        <taxon>Spiralia</taxon>
        <taxon>Gnathifera</taxon>
        <taxon>Rotifera</taxon>
        <taxon>Eurotatoria</taxon>
        <taxon>Bdelloidea</taxon>
        <taxon>Philodinida</taxon>
        <taxon>Philodinidae</taxon>
        <taxon>Didymodactylos</taxon>
    </lineage>
</organism>
<feature type="transmembrane region" description="Helical" evidence="2">
    <location>
        <begin position="20"/>
        <end position="49"/>
    </location>
</feature>
<dbReference type="OrthoDB" id="10071056at2759"/>
<keyword evidence="5" id="KW-1185">Reference proteome</keyword>
<protein>
    <submittedName>
        <fullName evidence="3">Uncharacterized protein</fullName>
    </submittedName>
</protein>
<evidence type="ECO:0000313" key="4">
    <source>
        <dbReference type="EMBL" id="CAF3967598.1"/>
    </source>
</evidence>
<dbReference type="Proteomes" id="UP000681722">
    <property type="component" value="Unassembled WGS sequence"/>
</dbReference>